<dbReference type="InterPro" id="IPR006566">
    <property type="entry name" value="FBD"/>
</dbReference>
<proteinExistence type="predicted"/>
<feature type="domain" description="FBD" evidence="1">
    <location>
        <begin position="54"/>
        <end position="163"/>
    </location>
</feature>
<dbReference type="AlphaFoldDB" id="A0ABD2Z0A9"/>
<dbReference type="SUPFAM" id="SSF52047">
    <property type="entry name" value="RNI-like"/>
    <property type="match status" value="1"/>
</dbReference>
<evidence type="ECO:0000259" key="1">
    <source>
        <dbReference type="SMART" id="SM00579"/>
    </source>
</evidence>
<dbReference type="SMART" id="SM00579">
    <property type="entry name" value="FBD"/>
    <property type="match status" value="1"/>
</dbReference>
<comment type="caution">
    <text evidence="2">The sequence shown here is derived from an EMBL/GenBank/DDBJ whole genome shotgun (WGS) entry which is preliminary data.</text>
</comment>
<organism evidence="2 3">
    <name type="scientific">Cinchona calisaya</name>
    <dbReference type="NCBI Taxonomy" id="153742"/>
    <lineage>
        <taxon>Eukaryota</taxon>
        <taxon>Viridiplantae</taxon>
        <taxon>Streptophyta</taxon>
        <taxon>Embryophyta</taxon>
        <taxon>Tracheophyta</taxon>
        <taxon>Spermatophyta</taxon>
        <taxon>Magnoliopsida</taxon>
        <taxon>eudicotyledons</taxon>
        <taxon>Gunneridae</taxon>
        <taxon>Pentapetalae</taxon>
        <taxon>asterids</taxon>
        <taxon>lamiids</taxon>
        <taxon>Gentianales</taxon>
        <taxon>Rubiaceae</taxon>
        <taxon>Cinchonoideae</taxon>
        <taxon>Cinchoneae</taxon>
        <taxon>Cinchona</taxon>
    </lineage>
</organism>
<keyword evidence="3" id="KW-1185">Reference proteome</keyword>
<dbReference type="Proteomes" id="UP001630127">
    <property type="component" value="Unassembled WGS sequence"/>
</dbReference>
<evidence type="ECO:0000313" key="2">
    <source>
        <dbReference type="EMBL" id="KAL3512953.1"/>
    </source>
</evidence>
<dbReference type="EMBL" id="JBJUIK010000011">
    <property type="protein sequence ID" value="KAL3512953.1"/>
    <property type="molecule type" value="Genomic_DNA"/>
</dbReference>
<gene>
    <name evidence="2" type="ORF">ACH5RR_025670</name>
</gene>
<evidence type="ECO:0000313" key="3">
    <source>
        <dbReference type="Proteomes" id="UP001630127"/>
    </source>
</evidence>
<reference evidence="2 3" key="1">
    <citation type="submission" date="2024-11" db="EMBL/GenBank/DDBJ databases">
        <title>A near-complete genome assembly of Cinchona calisaya.</title>
        <authorList>
            <person name="Lian D.C."/>
            <person name="Zhao X.W."/>
            <person name="Wei L."/>
        </authorList>
    </citation>
    <scope>NUCLEOTIDE SEQUENCE [LARGE SCALE GENOMIC DNA]</scope>
    <source>
        <tissue evidence="2">Nenye</tissue>
    </source>
</reference>
<protein>
    <recommendedName>
        <fullName evidence="1">FBD domain-containing protein</fullName>
    </recommendedName>
</protein>
<name>A0ABD2Z0A9_9GENT</name>
<sequence length="194" mass="21839">MGSLHDQEGEDGQTSGNIECGVPERLATALIYLKHLKLSYVSLDVLSKVSFILCLLRSSPNVQTIEISFFHAQRVDASLAYEFLVAQDSSNFNLNQLVKVKLEYVNGIENEMHFIKALLENVPKLETLEIDSTGKLDGDSEKAFLRELMKFPRSSPNAQIVYRVLGNHGLLLVDFHSPIVQNLDMDLTDLFREL</sequence>
<accession>A0ABD2Z0A9</accession>